<comment type="caution">
    <text evidence="1">The sequence shown here is derived from an EMBL/GenBank/DDBJ whole genome shotgun (WGS) entry which is preliminary data.</text>
</comment>
<sequence>MSRPIAVVVSSFTDLADQRSRASGNFSTIWFGSCHSMDIEVTVDGVLNNDITFGMAIDINNGNDELKFSSVRNGSRLSYVSSNTFYICNVAPLITQHKNFTVTIKPV</sequence>
<name>A0ABV8SIE4_9BACL</name>
<proteinExistence type="predicted"/>
<accession>A0ABV8SIE4</accession>
<reference evidence="2" key="1">
    <citation type="journal article" date="2019" name="Int. J. Syst. Evol. Microbiol.">
        <title>The Global Catalogue of Microorganisms (GCM) 10K type strain sequencing project: providing services to taxonomists for standard genome sequencing and annotation.</title>
        <authorList>
            <consortium name="The Broad Institute Genomics Platform"/>
            <consortium name="The Broad Institute Genome Sequencing Center for Infectious Disease"/>
            <person name="Wu L."/>
            <person name="Ma J."/>
        </authorList>
    </citation>
    <scope>NUCLEOTIDE SEQUENCE [LARGE SCALE GENOMIC DNA]</scope>
    <source>
        <strain evidence="2">CGMCC 4.1641</strain>
    </source>
</reference>
<keyword evidence="2" id="KW-1185">Reference proteome</keyword>
<gene>
    <name evidence="1" type="ORF">ACFO1S_24795</name>
</gene>
<dbReference type="Proteomes" id="UP001595755">
    <property type="component" value="Unassembled WGS sequence"/>
</dbReference>
<dbReference type="PROSITE" id="PS51257">
    <property type="entry name" value="PROKAR_LIPOPROTEIN"/>
    <property type="match status" value="1"/>
</dbReference>
<evidence type="ECO:0000313" key="2">
    <source>
        <dbReference type="Proteomes" id="UP001595755"/>
    </source>
</evidence>
<protein>
    <submittedName>
        <fullName evidence="1">Uncharacterized protein</fullName>
    </submittedName>
</protein>
<dbReference type="RefSeq" id="WP_204602364.1">
    <property type="nucleotide sequence ID" value="NZ_JBHSED010000065.1"/>
</dbReference>
<organism evidence="1 2">
    <name type="scientific">Cohnella boryungensis</name>
    <dbReference type="NCBI Taxonomy" id="768479"/>
    <lineage>
        <taxon>Bacteria</taxon>
        <taxon>Bacillati</taxon>
        <taxon>Bacillota</taxon>
        <taxon>Bacilli</taxon>
        <taxon>Bacillales</taxon>
        <taxon>Paenibacillaceae</taxon>
        <taxon>Cohnella</taxon>
    </lineage>
</organism>
<dbReference type="EMBL" id="JBHSED010000065">
    <property type="protein sequence ID" value="MFC4306642.1"/>
    <property type="molecule type" value="Genomic_DNA"/>
</dbReference>
<evidence type="ECO:0000313" key="1">
    <source>
        <dbReference type="EMBL" id="MFC4306642.1"/>
    </source>
</evidence>